<feature type="coiled-coil region" evidence="1">
    <location>
        <begin position="262"/>
        <end position="398"/>
    </location>
</feature>
<feature type="compositionally biased region" description="Gly residues" evidence="2">
    <location>
        <begin position="422"/>
        <end position="435"/>
    </location>
</feature>
<feature type="region of interest" description="Disordered" evidence="2">
    <location>
        <begin position="1"/>
        <end position="161"/>
    </location>
</feature>
<evidence type="ECO:0000313" key="3">
    <source>
        <dbReference type="EMBL" id="ACO61917.1"/>
    </source>
</evidence>
<dbReference type="OMA" id="EFTIEAQ"/>
<dbReference type="STRING" id="296587.C1E2H2"/>
<keyword evidence="1" id="KW-0175">Coiled coil</keyword>
<feature type="coiled-coil region" evidence="1">
    <location>
        <begin position="966"/>
        <end position="1000"/>
    </location>
</feature>
<evidence type="ECO:0000256" key="2">
    <source>
        <dbReference type="SAM" id="MobiDB-lite"/>
    </source>
</evidence>
<dbReference type="InParanoid" id="C1E2H2"/>
<accession>C1E2H2</accession>
<feature type="compositionally biased region" description="Polar residues" evidence="2">
    <location>
        <begin position="55"/>
        <end position="78"/>
    </location>
</feature>
<sequence>MSMAPPAARRKSDAAAERRRQLEEWKKKKEAQRKRQSTGGRSSLGGAASSRPSVSGVSDASNARRISSGSVAHGTPTSRLHAAREGVQQWDKDRRVSAKLAVNDAAARRKKSVSPATAATTRAPSSSSGKKKAARGTPSPPVAVRASAKENTPPEGKALVPSPEAVSAFVASLRSVDVSCHHSPSIKHLRSGGGPAMAATSWMNAHTRHSSPPGMSTPRSGVSRVSRPVALPEEKDRSYPRSALATKDPGPSPRSVAVAEEKAKAEAKHSELETQMRRLEAEKEAMRSNLALLGVKMSDLEASATRHREDLERERAAAADAAAALEAARLEKIAAVEEKEFTIEAQAGMLQQLSSELERAEKCREEAERAKSSKDDKLARLQLELEKCAKELAQKQHQIHQMQSGGDIMGRDSLGSSVGRVSLGGGRRSSVYGGGQDVMEDLRQAESVARLSQERLMELIAAKQAAEREAADARAAAAKWESEVSQRRNEVEMMQEELEACLEVERQERRKAEELYEIAKEEKNSLERIVAARAEEISTLEERLVEATAAAEEIRAGIEERDQLLRDGDAVLEAKEAELDEAAAYALSLQRELDELRAEQERMRAERDAGSPPRPSEEENARNKEALILHLKSENEAQVRAAQQEIDTLRFQLEERDVAVSDAEGRLAEREAECAKLQSEVFAKSNALSPLRQRADAAQNVLNAMEKELDSRDAQLKTVTDQLMAAMSAEKRQTRAVARLEMTLAEREETVRNMGEQLKEVSTKAGLASAAKRERDQYAEMFENAERARQTLEHSLASNRDENVRRLHLAEQERTAALSRAEALQAAVSSKEAQQQSLVEKAAAAERAAEFERTKLAGLAAAADEAVENANAQVIETRAELEGQMLQMRTELGHKLEEAEARAVEAQSAAEAKVRLAESQLKASREEISRLKEETELARRSAVSSDVDRQLRQRLEGDIHVAKTNAASANVRYEEARKALKAAETRSLEIEGRLRAAERELHSERRDKEERLAVAAKIQAERDEAAAHATRELEGRLCAAESAAASGAEEVERLNAAVLMLRSEVANAGVGSNEASEKIARLENVLAAAGESVAAAKAEAADYKSKADDTEKESLFFLGEMQVAVASAEKKIVALHKTVASRDLKLSQLTAEVKALKEVLRDREEKLEKVDAQTAALKKAHAEELESLKGEGDGHSIMLEMENTQLRENLEEKRSKLKRLQEDLGLASEKNRSLFDQCERARAAQSIAEETAADALKVRDEFAAAMKSQHETNQRANAAADEAHKLHVEELEDELQYERTRAKALARAAWKHGLRPADLNNDAGAALEELVGEEMSAASPQTRIEWMTENATKINFAKFKSSVEKVAADKRHNLASTPIGAERPMLLSQLVSSVKKAAPIPATVTPTAQPRALASALANKENGSVNGFTPSPAAARLKRSKMGNESDAENAIPGSGKMEMTVGDDRRLTRRMSRREALTELRTGD</sequence>
<feature type="compositionally biased region" description="Low complexity" evidence="2">
    <location>
        <begin position="113"/>
        <end position="128"/>
    </location>
</feature>
<feature type="coiled-coil region" evidence="1">
    <location>
        <begin position="1072"/>
        <end position="1113"/>
    </location>
</feature>
<protein>
    <submittedName>
        <fullName evidence="3">Uncharacterized protein</fullName>
    </submittedName>
</protein>
<dbReference type="Proteomes" id="UP000002009">
    <property type="component" value="Chromosome 3"/>
</dbReference>
<feature type="compositionally biased region" description="Low complexity" evidence="2">
    <location>
        <begin position="411"/>
        <end position="421"/>
    </location>
</feature>
<feature type="compositionally biased region" description="Basic and acidic residues" evidence="2">
    <location>
        <begin position="1474"/>
        <end position="1485"/>
    </location>
</feature>
<proteinExistence type="predicted"/>
<feature type="coiled-coil region" evidence="1">
    <location>
        <begin position="1146"/>
        <end position="1237"/>
    </location>
</feature>
<feature type="region of interest" description="Disordered" evidence="2">
    <location>
        <begin position="399"/>
        <end position="435"/>
    </location>
</feature>
<name>C1E2H2_MICCC</name>
<organism evidence="3 4">
    <name type="scientific">Micromonas commoda (strain RCC299 / NOUM17 / CCMP2709)</name>
    <name type="common">Picoplanktonic green alga</name>
    <dbReference type="NCBI Taxonomy" id="296587"/>
    <lineage>
        <taxon>Eukaryota</taxon>
        <taxon>Viridiplantae</taxon>
        <taxon>Chlorophyta</taxon>
        <taxon>Mamiellophyceae</taxon>
        <taxon>Mamiellales</taxon>
        <taxon>Mamiellaceae</taxon>
        <taxon>Micromonas</taxon>
    </lineage>
</organism>
<feature type="region of interest" description="Disordered" evidence="2">
    <location>
        <begin position="1423"/>
        <end position="1485"/>
    </location>
</feature>
<feature type="coiled-coil region" evidence="1">
    <location>
        <begin position="860"/>
        <end position="941"/>
    </location>
</feature>
<feature type="compositionally biased region" description="Basic and acidic residues" evidence="2">
    <location>
        <begin position="10"/>
        <end position="27"/>
    </location>
</feature>
<keyword evidence="4" id="KW-1185">Reference proteome</keyword>
<dbReference type="RefSeq" id="XP_002500659.1">
    <property type="nucleotide sequence ID" value="XM_002500613.1"/>
</dbReference>
<evidence type="ECO:0000256" key="1">
    <source>
        <dbReference type="SAM" id="Coils"/>
    </source>
</evidence>
<feature type="compositionally biased region" description="Low complexity" evidence="2">
    <location>
        <begin position="37"/>
        <end position="53"/>
    </location>
</feature>
<feature type="region of interest" description="Disordered" evidence="2">
    <location>
        <begin position="205"/>
        <end position="260"/>
    </location>
</feature>
<dbReference type="EMBL" id="CP001324">
    <property type="protein sequence ID" value="ACO61917.1"/>
    <property type="molecule type" value="Genomic_DNA"/>
</dbReference>
<reference evidence="3 4" key="1">
    <citation type="journal article" date="2009" name="Science">
        <title>Green evolution and dynamic adaptations revealed by genomes of the marine picoeukaryotes Micromonas.</title>
        <authorList>
            <person name="Worden A.Z."/>
            <person name="Lee J.H."/>
            <person name="Mock T."/>
            <person name="Rouze P."/>
            <person name="Simmons M.P."/>
            <person name="Aerts A.L."/>
            <person name="Allen A.E."/>
            <person name="Cuvelier M.L."/>
            <person name="Derelle E."/>
            <person name="Everett M.V."/>
            <person name="Foulon E."/>
            <person name="Grimwood J."/>
            <person name="Gundlach H."/>
            <person name="Henrissat B."/>
            <person name="Napoli C."/>
            <person name="McDonald S.M."/>
            <person name="Parker M.S."/>
            <person name="Rombauts S."/>
            <person name="Salamov A."/>
            <person name="Von Dassow P."/>
            <person name="Badger J.H."/>
            <person name="Coutinho P.M."/>
            <person name="Demir E."/>
            <person name="Dubchak I."/>
            <person name="Gentemann C."/>
            <person name="Eikrem W."/>
            <person name="Gready J.E."/>
            <person name="John U."/>
            <person name="Lanier W."/>
            <person name="Lindquist E.A."/>
            <person name="Lucas S."/>
            <person name="Mayer K.F."/>
            <person name="Moreau H."/>
            <person name="Not F."/>
            <person name="Otillar R."/>
            <person name="Panaud O."/>
            <person name="Pangilinan J."/>
            <person name="Paulsen I."/>
            <person name="Piegu B."/>
            <person name="Poliakov A."/>
            <person name="Robbens S."/>
            <person name="Schmutz J."/>
            <person name="Toulza E."/>
            <person name="Wyss T."/>
            <person name="Zelensky A."/>
            <person name="Zhou K."/>
            <person name="Armbrust E.V."/>
            <person name="Bhattacharya D."/>
            <person name="Goodenough U.W."/>
            <person name="Van de Peer Y."/>
            <person name="Grigoriev I.V."/>
        </authorList>
    </citation>
    <scope>NUCLEOTIDE SEQUENCE [LARGE SCALE GENOMIC DNA]</scope>
    <source>
        <strain evidence="4">RCC299 / NOUM17</strain>
    </source>
</reference>
<dbReference type="GeneID" id="8241850"/>
<evidence type="ECO:0000313" key="4">
    <source>
        <dbReference type="Proteomes" id="UP000002009"/>
    </source>
</evidence>
<dbReference type="KEGG" id="mis:MICPUN_57239"/>
<gene>
    <name evidence="3" type="ORF">MICPUN_57239</name>
</gene>
<dbReference type="OrthoDB" id="2019763at2759"/>
<feature type="region of interest" description="Disordered" evidence="2">
    <location>
        <begin position="599"/>
        <end position="621"/>
    </location>
</feature>
<dbReference type="Gene3D" id="1.10.287.1490">
    <property type="match status" value="1"/>
</dbReference>